<dbReference type="PANTHER" id="PTHR48043">
    <property type="entry name" value="EG:EG0003.4 PROTEIN-RELATED"/>
    <property type="match status" value="1"/>
</dbReference>
<comment type="caution">
    <text evidence="4">The sequence shown here is derived from an EMBL/GenBank/DDBJ whole genome shotgun (WGS) entry which is preliminary data.</text>
</comment>
<dbReference type="AlphaFoldDB" id="A0AA88GFP6"/>
<name>A0AA88GFP6_NAELO</name>
<dbReference type="Proteomes" id="UP000816034">
    <property type="component" value="Unassembled WGS sequence"/>
</dbReference>
<organism evidence="4 5">
    <name type="scientific">Naegleria lovaniensis</name>
    <name type="common">Amoeba</name>
    <dbReference type="NCBI Taxonomy" id="51637"/>
    <lineage>
        <taxon>Eukaryota</taxon>
        <taxon>Discoba</taxon>
        <taxon>Heterolobosea</taxon>
        <taxon>Tetramitia</taxon>
        <taxon>Eutetramitia</taxon>
        <taxon>Vahlkampfiidae</taxon>
        <taxon>Naegleria</taxon>
    </lineage>
</organism>
<sequence>MFSTWYNHILVFFIYYYLFILGMVTISTCTTSPESQPLPSTQQIPSPKNVLIISLPYPGHVLSKVELMDALSHSSRWVGNITLMSLDLALNVDPRLIKWYSCQNDSGFHLERKQQEDDRTKDTTTSCSDSKKIHLIFPKSTKSNHTEEYRRPELYAQLMSQASKLNVQQGLEMVFEKAIYPIEKLFIENLELVEMESDNYLLLQISSTRLNTLNSSQISMKIIPFGDRKGRLEQLTNWDLSEASPLRRNGKFVKRFVRIRNDPSQTLFEHLNVDMVFFAIQGIVAKSKVSCSKIYGTVLPQSLFHYPAFTADKLEYFTNPWKRLTQMPFLVLKGMLFGKRLLSLMDEYFSLDEHALSEKACARFQIYSFGFEFTSKSSQQLNTFLVGPFIHENHIQNEMERLQQLNIDKSQHESGYFGLLEWINSQHDIMLSILGSTTLMDRVELHKFMTSVMISIERNPNISILLSLGTNNLQTFHSLLLDQGSSDDVHRELATDISSLLTHPRFRLLKGFVPQRGLLSLNKIKIFLTHCGANSVAEALYFGKLLLGMPFSFDHVRIANAIQEFGVGISLYTSKGENYSIEKMSHAIKELLYLPETSVNFESALRRVKTLMKHSGGMKKVVDIIEMMLEMDGDLSWTIPDRHLTWYQYYWLDIVIFYLGLACIVVKIIICTSVKLREKLVVTFTHSPTSTKEKTQ</sequence>
<accession>A0AA88GFP6</accession>
<dbReference type="Gene3D" id="3.40.50.2000">
    <property type="entry name" value="Glycogen Phosphorylase B"/>
    <property type="match status" value="1"/>
</dbReference>
<keyword evidence="3" id="KW-1133">Transmembrane helix</keyword>
<dbReference type="InterPro" id="IPR002213">
    <property type="entry name" value="UDP_glucos_trans"/>
</dbReference>
<feature type="transmembrane region" description="Helical" evidence="3">
    <location>
        <begin position="7"/>
        <end position="26"/>
    </location>
</feature>
<feature type="transmembrane region" description="Helical" evidence="3">
    <location>
        <begin position="649"/>
        <end position="670"/>
    </location>
</feature>
<keyword evidence="3" id="KW-0812">Transmembrane</keyword>
<dbReference type="EMBL" id="PYSW02000048">
    <property type="protein sequence ID" value="KAG2374038.1"/>
    <property type="molecule type" value="Genomic_DNA"/>
</dbReference>
<protein>
    <submittedName>
        <fullName evidence="4">Uncharacterized protein</fullName>
    </submittedName>
</protein>
<evidence type="ECO:0000256" key="3">
    <source>
        <dbReference type="SAM" id="Phobius"/>
    </source>
</evidence>
<evidence type="ECO:0000313" key="4">
    <source>
        <dbReference type="EMBL" id="KAG2374038.1"/>
    </source>
</evidence>
<keyword evidence="1" id="KW-0328">Glycosyltransferase</keyword>
<dbReference type="PANTHER" id="PTHR48043:SF145">
    <property type="entry name" value="FI06409P-RELATED"/>
    <property type="match status" value="1"/>
</dbReference>
<gene>
    <name evidence="4" type="ORF">C9374_011117</name>
</gene>
<dbReference type="Pfam" id="PF00201">
    <property type="entry name" value="UDPGT"/>
    <property type="match status" value="1"/>
</dbReference>
<evidence type="ECO:0000256" key="1">
    <source>
        <dbReference type="ARBA" id="ARBA00022676"/>
    </source>
</evidence>
<keyword evidence="3" id="KW-0472">Membrane</keyword>
<keyword evidence="5" id="KW-1185">Reference proteome</keyword>
<reference evidence="4 5" key="1">
    <citation type="journal article" date="2018" name="BMC Genomics">
        <title>The genome of Naegleria lovaniensis, the basis for a comparative approach to unravel pathogenicity factors of the human pathogenic amoeba N. fowleri.</title>
        <authorList>
            <person name="Liechti N."/>
            <person name="Schurch N."/>
            <person name="Bruggmann R."/>
            <person name="Wittwer M."/>
        </authorList>
    </citation>
    <scope>NUCLEOTIDE SEQUENCE [LARGE SCALE GENOMIC DNA]</scope>
    <source>
        <strain evidence="4 5">ATCC 30569</strain>
    </source>
</reference>
<dbReference type="RefSeq" id="XP_044543212.1">
    <property type="nucleotide sequence ID" value="XM_044686737.1"/>
</dbReference>
<proteinExistence type="predicted"/>
<dbReference type="SUPFAM" id="SSF53756">
    <property type="entry name" value="UDP-Glycosyltransferase/glycogen phosphorylase"/>
    <property type="match status" value="1"/>
</dbReference>
<keyword evidence="2" id="KW-0808">Transferase</keyword>
<dbReference type="GO" id="GO:0008194">
    <property type="term" value="F:UDP-glycosyltransferase activity"/>
    <property type="evidence" value="ECO:0007669"/>
    <property type="project" value="InterPro"/>
</dbReference>
<dbReference type="GeneID" id="68103571"/>
<dbReference type="InterPro" id="IPR050271">
    <property type="entry name" value="UDP-glycosyltransferase"/>
</dbReference>
<evidence type="ECO:0000256" key="2">
    <source>
        <dbReference type="ARBA" id="ARBA00022679"/>
    </source>
</evidence>
<evidence type="ECO:0000313" key="5">
    <source>
        <dbReference type="Proteomes" id="UP000816034"/>
    </source>
</evidence>